<keyword evidence="6 9" id="KW-0812">Transmembrane</keyword>
<gene>
    <name evidence="11" type="ORF">ACFQY0_07110</name>
</gene>
<evidence type="ECO:0000256" key="4">
    <source>
        <dbReference type="ARBA" id="ARBA00022475"/>
    </source>
</evidence>
<evidence type="ECO:0000256" key="1">
    <source>
        <dbReference type="ARBA" id="ARBA00004429"/>
    </source>
</evidence>
<feature type="transmembrane region" description="Helical" evidence="9">
    <location>
        <begin position="933"/>
        <end position="953"/>
    </location>
</feature>
<feature type="transmembrane region" description="Helical" evidence="9">
    <location>
        <begin position="875"/>
        <end position="894"/>
    </location>
</feature>
<dbReference type="Proteomes" id="UP001596472">
    <property type="component" value="Unassembled WGS sequence"/>
</dbReference>
<dbReference type="PROSITE" id="PS50156">
    <property type="entry name" value="SSD"/>
    <property type="match status" value="1"/>
</dbReference>
<dbReference type="NCBIfam" id="NF000282">
    <property type="entry name" value="RND_permease_1"/>
    <property type="match status" value="1"/>
</dbReference>
<feature type="transmembrane region" description="Helical" evidence="9">
    <location>
        <begin position="1009"/>
        <end position="1032"/>
    </location>
</feature>
<dbReference type="Gene3D" id="1.20.1640.10">
    <property type="entry name" value="Multidrug efflux transporter AcrB transmembrane domain"/>
    <property type="match status" value="2"/>
</dbReference>
<dbReference type="InterPro" id="IPR000731">
    <property type="entry name" value="SSD"/>
</dbReference>
<dbReference type="Pfam" id="PF00873">
    <property type="entry name" value="ACR_tran"/>
    <property type="match status" value="1"/>
</dbReference>
<reference evidence="12" key="1">
    <citation type="journal article" date="2019" name="Int. J. Syst. Evol. Microbiol.">
        <title>The Global Catalogue of Microorganisms (GCM) 10K type strain sequencing project: providing services to taxonomists for standard genome sequencing and annotation.</title>
        <authorList>
            <consortium name="The Broad Institute Genomics Platform"/>
            <consortium name="The Broad Institute Genome Sequencing Center for Infectious Disease"/>
            <person name="Wu L."/>
            <person name="Ma J."/>
        </authorList>
    </citation>
    <scope>NUCLEOTIDE SEQUENCE [LARGE SCALE GENOMIC DNA]</scope>
    <source>
        <strain evidence="12">CGMCC 4.1467</strain>
    </source>
</reference>
<evidence type="ECO:0000256" key="6">
    <source>
        <dbReference type="ARBA" id="ARBA00022692"/>
    </source>
</evidence>
<accession>A0ABW2L5V3</accession>
<keyword evidence="3" id="KW-0813">Transport</keyword>
<dbReference type="Gene3D" id="3.30.70.1440">
    <property type="entry name" value="Multidrug efflux transporter AcrB pore domain"/>
    <property type="match status" value="1"/>
</dbReference>
<dbReference type="Gene3D" id="3.30.2090.10">
    <property type="entry name" value="Multidrug efflux transporter AcrB TolC docking domain, DN and DC subdomains"/>
    <property type="match status" value="2"/>
</dbReference>
<evidence type="ECO:0000256" key="8">
    <source>
        <dbReference type="ARBA" id="ARBA00023136"/>
    </source>
</evidence>
<name>A0ABW2L5V3_9BACT</name>
<keyword evidence="12" id="KW-1185">Reference proteome</keyword>
<keyword evidence="5" id="KW-0997">Cell inner membrane</keyword>
<proteinExistence type="inferred from homology"/>
<feature type="transmembrane region" description="Helical" evidence="9">
    <location>
        <begin position="473"/>
        <end position="500"/>
    </location>
</feature>
<dbReference type="InterPro" id="IPR027463">
    <property type="entry name" value="AcrB_DN_DC_subdom"/>
</dbReference>
<evidence type="ECO:0000313" key="11">
    <source>
        <dbReference type="EMBL" id="MFC7336941.1"/>
    </source>
</evidence>
<dbReference type="EMBL" id="JBHTBS010000003">
    <property type="protein sequence ID" value="MFC7336941.1"/>
    <property type="molecule type" value="Genomic_DNA"/>
</dbReference>
<sequence>MKNFAFFFIDRPRFATVVSLIILFVGTLSYFNLPVAQFPEVAPPTVVVTGAYPGATPDTIAKTLAAPIEQEVNGVEGMLYMNSQSTSDGAYQLTVTFELGTDLDQAQVLVQNRVAIAEPRLPEEVRRIGVTVQKSSPDLLMVVQMFSPDETFDLLYVSNYGLLQVRERLRRIEGVGEVRLFGGREYSMRVWLDPERLDFYELTASEVVSALRGQNLQIAAGTIGQQPMEKALPFQINVTTQGRLTEEGEFEKVIVKTDDEGRIVRLADVARVELGSLEYNVNAYLNGTRTLAMPIFRRPGSNALETAESIREAMREMSADFPEGLEYDIAYDPTGFIDKSIEAVLHTLVEAVILVIIVMLIFLQSWRAALIPVLAIPVSLVGTFAVMQVFGFSLNNLTLFGLVLAIGIVVDDAIVVVENIERNLDKGLAPRDATRTAMAEVSGALVATGLVLLAVFVPTAFMAGITGQFYSQFALTIATSTLISVLISLTLSPALGVLLLRPRNAKPDLFTRLLNRIFGWFFRIFNKTFDKANNLYTGIVKRSLRFGAVMAILYIGLVAIAGVGFQKVPGGFIPAQDQGYAIVAAQLPTGASLDRSDAVAQELIKRVGELEGIKNVVAFAGFNGATFSNSSNAVVLFPVFEEFGERPDADTILTKIRQVTADIDAITVAIPPPTIRGLGNGGGFKMEIQDRAGLGYETLEQATWNLAFAAMAEPEIVQPFTPFTSAGPQLYADIDREKAVMLGVPLQNVFDALEINLGSSFVNEINLYGRTFRVTAQADAKFRDDEEDVTKLKTRNASGDMVPLGSVVDLRQATGPDRVVRHNLYPSADLIGSAAPGVSTGQALAKMEELAARVLPPGISYEWTELAYQETNTEGSAVLIFLLAIAFVFLLLTAQYESWGMPLAVILTVPLCLAGAIWGVWFRGMDNNILTQVGLVVLIALASKNAILIVEFAKHLEDEGMNRFDAAVEAAKLRLRPILMTAFAFILGVIPLVIASGPGAEMRQALGTVVFYGMIAVTFFGVFFAPFFYVLVRRSAEKKEVADV</sequence>
<comment type="similarity">
    <text evidence="2">Belongs to the resistance-nodulation-cell division (RND) (TC 2.A.6) family.</text>
</comment>
<feature type="transmembrane region" description="Helical" evidence="9">
    <location>
        <begin position="397"/>
        <end position="417"/>
    </location>
</feature>
<dbReference type="Gene3D" id="3.30.70.1320">
    <property type="entry name" value="Multidrug efflux transporter AcrB pore domain like"/>
    <property type="match status" value="1"/>
</dbReference>
<dbReference type="SUPFAM" id="SSF82866">
    <property type="entry name" value="Multidrug efflux transporter AcrB transmembrane domain"/>
    <property type="match status" value="2"/>
</dbReference>
<comment type="caution">
    <text evidence="11">The sequence shown here is derived from an EMBL/GenBank/DDBJ whole genome shotgun (WGS) entry which is preliminary data.</text>
</comment>
<dbReference type="SUPFAM" id="SSF82714">
    <property type="entry name" value="Multidrug efflux transporter AcrB TolC docking domain, DN and DC subdomains"/>
    <property type="match status" value="2"/>
</dbReference>
<evidence type="ECO:0000259" key="10">
    <source>
        <dbReference type="PROSITE" id="PS50156"/>
    </source>
</evidence>
<feature type="transmembrane region" description="Helical" evidence="9">
    <location>
        <begin position="901"/>
        <end position="921"/>
    </location>
</feature>
<keyword evidence="8 9" id="KW-0472">Membrane</keyword>
<dbReference type="NCBIfam" id="TIGR00915">
    <property type="entry name" value="2A0602"/>
    <property type="match status" value="1"/>
</dbReference>
<feature type="domain" description="SSD" evidence="10">
    <location>
        <begin position="369"/>
        <end position="498"/>
    </location>
</feature>
<dbReference type="RefSeq" id="WP_379710788.1">
    <property type="nucleotide sequence ID" value="NZ_JBHTBS010000003.1"/>
</dbReference>
<feature type="transmembrane region" description="Helical" evidence="9">
    <location>
        <begin position="370"/>
        <end position="391"/>
    </location>
</feature>
<feature type="transmembrane region" description="Helical" evidence="9">
    <location>
        <begin position="438"/>
        <end position="461"/>
    </location>
</feature>
<dbReference type="PANTHER" id="PTHR32063:SF11">
    <property type="entry name" value="CATION OR DRUG EFFLUX SYSTEM PROTEIN"/>
    <property type="match status" value="1"/>
</dbReference>
<organism evidence="11 12">
    <name type="scientific">Haloferula chungangensis</name>
    <dbReference type="NCBI Taxonomy" id="1048331"/>
    <lineage>
        <taxon>Bacteria</taxon>
        <taxon>Pseudomonadati</taxon>
        <taxon>Verrucomicrobiota</taxon>
        <taxon>Verrucomicrobiia</taxon>
        <taxon>Verrucomicrobiales</taxon>
        <taxon>Verrucomicrobiaceae</taxon>
        <taxon>Haloferula</taxon>
    </lineage>
</organism>
<comment type="subcellular location">
    <subcellularLocation>
        <location evidence="1">Cell inner membrane</location>
        <topology evidence="1">Multi-pass membrane protein</topology>
    </subcellularLocation>
</comment>
<dbReference type="InterPro" id="IPR004764">
    <property type="entry name" value="MdtF-like"/>
</dbReference>
<evidence type="ECO:0000256" key="5">
    <source>
        <dbReference type="ARBA" id="ARBA00022519"/>
    </source>
</evidence>
<feature type="transmembrane region" description="Helical" evidence="9">
    <location>
        <begin position="978"/>
        <end position="997"/>
    </location>
</feature>
<feature type="transmembrane region" description="Helical" evidence="9">
    <location>
        <begin position="546"/>
        <end position="565"/>
    </location>
</feature>
<evidence type="ECO:0000256" key="9">
    <source>
        <dbReference type="SAM" id="Phobius"/>
    </source>
</evidence>
<dbReference type="InterPro" id="IPR001036">
    <property type="entry name" value="Acrflvin-R"/>
</dbReference>
<evidence type="ECO:0000256" key="2">
    <source>
        <dbReference type="ARBA" id="ARBA00010942"/>
    </source>
</evidence>
<dbReference type="PANTHER" id="PTHR32063">
    <property type="match status" value="1"/>
</dbReference>
<keyword evidence="4" id="KW-1003">Cell membrane</keyword>
<keyword evidence="7 9" id="KW-1133">Transmembrane helix</keyword>
<evidence type="ECO:0000313" key="12">
    <source>
        <dbReference type="Proteomes" id="UP001596472"/>
    </source>
</evidence>
<evidence type="ECO:0000256" key="3">
    <source>
        <dbReference type="ARBA" id="ARBA00022448"/>
    </source>
</evidence>
<feature type="transmembrane region" description="Helical" evidence="9">
    <location>
        <begin position="343"/>
        <end position="363"/>
    </location>
</feature>
<dbReference type="PRINTS" id="PR00702">
    <property type="entry name" value="ACRIFLAVINRP"/>
</dbReference>
<feature type="transmembrane region" description="Helical" evidence="9">
    <location>
        <begin position="12"/>
        <end position="31"/>
    </location>
</feature>
<dbReference type="SUPFAM" id="SSF82693">
    <property type="entry name" value="Multidrug efflux transporter AcrB pore domain, PN1, PN2, PC1 and PC2 subdomains"/>
    <property type="match status" value="4"/>
</dbReference>
<evidence type="ECO:0000256" key="7">
    <source>
        <dbReference type="ARBA" id="ARBA00022989"/>
    </source>
</evidence>
<dbReference type="Gene3D" id="3.30.70.1430">
    <property type="entry name" value="Multidrug efflux transporter AcrB pore domain"/>
    <property type="match status" value="2"/>
</dbReference>
<protein>
    <submittedName>
        <fullName evidence="11">Efflux RND transporter permease subunit</fullName>
    </submittedName>
</protein>